<name>A0A1N7MVP0_9RHOB</name>
<accession>A0A1N7MVP0</accession>
<dbReference type="InterPro" id="IPR019888">
    <property type="entry name" value="Tscrpt_reg_AsnC-like"/>
</dbReference>
<dbReference type="STRING" id="407234.SAMN05421795_11074"/>
<keyword evidence="1" id="KW-0805">Transcription regulation</keyword>
<dbReference type="PANTHER" id="PTHR30154:SF17">
    <property type="entry name" value="DNA-BINDING TRANSCRIPTIONAL ACTIVATOR DECR"/>
    <property type="match status" value="1"/>
</dbReference>
<dbReference type="SUPFAM" id="SSF54909">
    <property type="entry name" value="Dimeric alpha+beta barrel"/>
    <property type="match status" value="1"/>
</dbReference>
<evidence type="ECO:0000259" key="4">
    <source>
        <dbReference type="PROSITE" id="PS50956"/>
    </source>
</evidence>
<dbReference type="Gene3D" id="3.30.70.920">
    <property type="match status" value="1"/>
</dbReference>
<dbReference type="Pfam" id="PF01037">
    <property type="entry name" value="AsnC_trans_reg"/>
    <property type="match status" value="1"/>
</dbReference>
<dbReference type="PANTHER" id="PTHR30154">
    <property type="entry name" value="LEUCINE-RESPONSIVE REGULATORY PROTEIN"/>
    <property type="match status" value="1"/>
</dbReference>
<evidence type="ECO:0000256" key="2">
    <source>
        <dbReference type="ARBA" id="ARBA00023125"/>
    </source>
</evidence>
<dbReference type="InterPro" id="IPR019887">
    <property type="entry name" value="Tscrpt_reg_AsnC/Lrp_C"/>
</dbReference>
<dbReference type="Proteomes" id="UP000186098">
    <property type="component" value="Unassembled WGS sequence"/>
</dbReference>
<dbReference type="GO" id="GO:0043565">
    <property type="term" value="F:sequence-specific DNA binding"/>
    <property type="evidence" value="ECO:0007669"/>
    <property type="project" value="InterPro"/>
</dbReference>
<dbReference type="AlphaFoldDB" id="A0A1N7MVP0"/>
<dbReference type="InterPro" id="IPR011008">
    <property type="entry name" value="Dimeric_a/b-barrel"/>
</dbReference>
<protein>
    <submittedName>
        <fullName evidence="5">Transcriptional regulator, AsnC family</fullName>
    </submittedName>
</protein>
<evidence type="ECO:0000256" key="1">
    <source>
        <dbReference type="ARBA" id="ARBA00023015"/>
    </source>
</evidence>
<organism evidence="5 6">
    <name type="scientific">Phaeovulum vinaykumarii</name>
    <dbReference type="NCBI Taxonomy" id="407234"/>
    <lineage>
        <taxon>Bacteria</taxon>
        <taxon>Pseudomonadati</taxon>
        <taxon>Pseudomonadota</taxon>
        <taxon>Alphaproteobacteria</taxon>
        <taxon>Rhodobacterales</taxon>
        <taxon>Paracoccaceae</taxon>
        <taxon>Phaeovulum</taxon>
    </lineage>
</organism>
<dbReference type="InterPro" id="IPR000485">
    <property type="entry name" value="AsnC-type_HTH_dom"/>
</dbReference>
<dbReference type="PROSITE" id="PS50956">
    <property type="entry name" value="HTH_ASNC_2"/>
    <property type="match status" value="1"/>
</dbReference>
<feature type="domain" description="HTH asnC-type" evidence="4">
    <location>
        <begin position="1"/>
        <end position="59"/>
    </location>
</feature>
<dbReference type="SUPFAM" id="SSF46785">
    <property type="entry name" value="Winged helix' DNA-binding domain"/>
    <property type="match status" value="1"/>
</dbReference>
<dbReference type="EMBL" id="FTOM01000010">
    <property type="protein sequence ID" value="SIS90156.1"/>
    <property type="molecule type" value="Genomic_DNA"/>
</dbReference>
<reference evidence="6" key="1">
    <citation type="submission" date="2017-01" db="EMBL/GenBank/DDBJ databases">
        <authorList>
            <person name="Varghese N."/>
            <person name="Submissions S."/>
        </authorList>
    </citation>
    <scope>NUCLEOTIDE SEQUENCE [LARGE SCALE GENOMIC DNA]</scope>
    <source>
        <strain evidence="6">DSM 18714</strain>
    </source>
</reference>
<dbReference type="Pfam" id="PF13404">
    <property type="entry name" value="HTH_AsnC-type"/>
    <property type="match status" value="1"/>
</dbReference>
<dbReference type="GO" id="GO:0043200">
    <property type="term" value="P:response to amino acid"/>
    <property type="evidence" value="ECO:0007669"/>
    <property type="project" value="TreeGrafter"/>
</dbReference>
<dbReference type="InterPro" id="IPR036388">
    <property type="entry name" value="WH-like_DNA-bd_sf"/>
</dbReference>
<dbReference type="Gene3D" id="1.10.10.10">
    <property type="entry name" value="Winged helix-like DNA-binding domain superfamily/Winged helix DNA-binding domain"/>
    <property type="match status" value="1"/>
</dbReference>
<evidence type="ECO:0000256" key="3">
    <source>
        <dbReference type="ARBA" id="ARBA00023163"/>
    </source>
</evidence>
<dbReference type="RefSeq" id="WP_076367553.1">
    <property type="nucleotide sequence ID" value="NZ_FTOM01000010.1"/>
</dbReference>
<proteinExistence type="predicted"/>
<gene>
    <name evidence="5" type="ORF">SAMN05421795_11074</name>
</gene>
<dbReference type="GO" id="GO:0005829">
    <property type="term" value="C:cytosol"/>
    <property type="evidence" value="ECO:0007669"/>
    <property type="project" value="TreeGrafter"/>
</dbReference>
<evidence type="ECO:0000313" key="6">
    <source>
        <dbReference type="Proteomes" id="UP000186098"/>
    </source>
</evidence>
<evidence type="ECO:0000313" key="5">
    <source>
        <dbReference type="EMBL" id="SIS90156.1"/>
    </source>
</evidence>
<keyword evidence="2" id="KW-0238">DNA-binding</keyword>
<keyword evidence="6" id="KW-1185">Reference proteome</keyword>
<dbReference type="OrthoDB" id="7847328at2"/>
<dbReference type="SMART" id="SM00344">
    <property type="entry name" value="HTH_ASNC"/>
    <property type="match status" value="1"/>
</dbReference>
<dbReference type="InterPro" id="IPR036390">
    <property type="entry name" value="WH_DNA-bd_sf"/>
</dbReference>
<keyword evidence="3" id="KW-0804">Transcription</keyword>
<sequence>MDRKILDILQHDATVPIARIARQVGLSQTPFWKRIRKHEAAGVIRARVALLDPDALGLSLTAFILLEAADQSPEWRQDFLAAMDGFEAVCEVHRLAGCHDYLLRGIVPDMAAYERFNDQLTARVRLRRVNLLFALEKLRGCTALPLGGHETDPAGALNAG</sequence>